<dbReference type="Pfam" id="PF26138">
    <property type="entry name" value="DUF8040"/>
    <property type="match status" value="1"/>
</dbReference>
<dbReference type="Proteomes" id="UP000015105">
    <property type="component" value="Chromosome 6D"/>
</dbReference>
<reference evidence="2" key="4">
    <citation type="submission" date="2019-03" db="UniProtKB">
        <authorList>
            <consortium name="EnsemblPlants"/>
        </authorList>
    </citation>
    <scope>IDENTIFICATION</scope>
</reference>
<sequence>MYYGTEANCISELCMRKFVFHKLCANLRHRGLLVDTFHVTLEEQVAMFIHVVGHNWKNISIGFEFYRPGETDSRYFNAVLDALCLLSRGVICIRTIETHSKITSSSRFHPYFEVHPKLFTSICNVFIGSIQSV</sequence>
<dbReference type="InterPro" id="IPR058353">
    <property type="entry name" value="DUF8040"/>
</dbReference>
<reference evidence="2" key="3">
    <citation type="journal article" date="2017" name="Nature">
        <title>Genome sequence of the progenitor of the wheat D genome Aegilops tauschii.</title>
        <authorList>
            <person name="Luo M.C."/>
            <person name="Gu Y.Q."/>
            <person name="Puiu D."/>
            <person name="Wang H."/>
            <person name="Twardziok S.O."/>
            <person name="Deal K.R."/>
            <person name="Huo N."/>
            <person name="Zhu T."/>
            <person name="Wang L."/>
            <person name="Wang Y."/>
            <person name="McGuire P.E."/>
            <person name="Liu S."/>
            <person name="Long H."/>
            <person name="Ramasamy R.K."/>
            <person name="Rodriguez J.C."/>
            <person name="Van S.L."/>
            <person name="Yuan L."/>
            <person name="Wang Z."/>
            <person name="Xia Z."/>
            <person name="Xiao L."/>
            <person name="Anderson O.D."/>
            <person name="Ouyang S."/>
            <person name="Liang Y."/>
            <person name="Zimin A.V."/>
            <person name="Pertea G."/>
            <person name="Qi P."/>
            <person name="Bennetzen J.L."/>
            <person name="Dai X."/>
            <person name="Dawson M.W."/>
            <person name="Muller H.G."/>
            <person name="Kugler K."/>
            <person name="Rivarola-Duarte L."/>
            <person name="Spannagl M."/>
            <person name="Mayer K.F.X."/>
            <person name="Lu F.H."/>
            <person name="Bevan M.W."/>
            <person name="Leroy P."/>
            <person name="Li P."/>
            <person name="You F.M."/>
            <person name="Sun Q."/>
            <person name="Liu Z."/>
            <person name="Lyons E."/>
            <person name="Wicker T."/>
            <person name="Salzberg S.L."/>
            <person name="Devos K.M."/>
            <person name="Dvorak J."/>
        </authorList>
    </citation>
    <scope>NUCLEOTIDE SEQUENCE [LARGE SCALE GENOMIC DNA]</scope>
    <source>
        <strain evidence="2">cv. AL8/78</strain>
    </source>
</reference>
<evidence type="ECO:0000313" key="2">
    <source>
        <dbReference type="EnsemblPlants" id="AET6Gv20129900.5"/>
    </source>
</evidence>
<dbReference type="EnsemblPlants" id="AET6Gv20129900.5">
    <property type="protein sequence ID" value="AET6Gv20129900.5"/>
    <property type="gene ID" value="AET6Gv20129900"/>
</dbReference>
<feature type="domain" description="DUF8040" evidence="1">
    <location>
        <begin position="4"/>
        <end position="84"/>
    </location>
</feature>
<dbReference type="PANTHER" id="PTHR22930:SF259">
    <property type="entry name" value="OS08G0106900 PROTEIN"/>
    <property type="match status" value="1"/>
</dbReference>
<evidence type="ECO:0000259" key="1">
    <source>
        <dbReference type="Pfam" id="PF26138"/>
    </source>
</evidence>
<name>A0A453MX12_AEGTS</name>
<reference evidence="2" key="5">
    <citation type="journal article" date="2021" name="G3 (Bethesda)">
        <title>Aegilops tauschii genome assembly Aet v5.0 features greater sequence contiguity and improved annotation.</title>
        <authorList>
            <person name="Wang L."/>
            <person name="Zhu T."/>
            <person name="Rodriguez J.C."/>
            <person name="Deal K.R."/>
            <person name="Dubcovsky J."/>
            <person name="McGuire P.E."/>
            <person name="Lux T."/>
            <person name="Spannagl M."/>
            <person name="Mayer K.F.X."/>
            <person name="Baldrich P."/>
            <person name="Meyers B.C."/>
            <person name="Huo N."/>
            <person name="Gu Y.Q."/>
            <person name="Zhou H."/>
            <person name="Devos K.M."/>
            <person name="Bennetzen J.L."/>
            <person name="Unver T."/>
            <person name="Budak H."/>
            <person name="Gulick P.J."/>
            <person name="Galiba G."/>
            <person name="Kalapos B."/>
            <person name="Nelson D.R."/>
            <person name="Li P."/>
            <person name="You F.M."/>
            <person name="Luo M.C."/>
            <person name="Dvorak J."/>
        </authorList>
    </citation>
    <scope>NUCLEOTIDE SEQUENCE [LARGE SCALE GENOMIC DNA]</scope>
    <source>
        <strain evidence="2">cv. AL8/78</strain>
    </source>
</reference>
<dbReference type="Gramene" id="AET6Gv20129900.5">
    <property type="protein sequence ID" value="AET6Gv20129900.5"/>
    <property type="gene ID" value="AET6Gv20129900"/>
</dbReference>
<reference evidence="3" key="1">
    <citation type="journal article" date="2014" name="Science">
        <title>Ancient hybridizations among the ancestral genomes of bread wheat.</title>
        <authorList>
            <consortium name="International Wheat Genome Sequencing Consortium,"/>
            <person name="Marcussen T."/>
            <person name="Sandve S.R."/>
            <person name="Heier L."/>
            <person name="Spannagl M."/>
            <person name="Pfeifer M."/>
            <person name="Jakobsen K.S."/>
            <person name="Wulff B.B."/>
            <person name="Steuernagel B."/>
            <person name="Mayer K.F."/>
            <person name="Olsen O.A."/>
        </authorList>
    </citation>
    <scope>NUCLEOTIDE SEQUENCE [LARGE SCALE GENOMIC DNA]</scope>
    <source>
        <strain evidence="3">cv. AL8/78</strain>
    </source>
</reference>
<reference evidence="3" key="2">
    <citation type="journal article" date="2017" name="Nat. Plants">
        <title>The Aegilops tauschii genome reveals multiple impacts of transposons.</title>
        <authorList>
            <person name="Zhao G."/>
            <person name="Zou C."/>
            <person name="Li K."/>
            <person name="Wang K."/>
            <person name="Li T."/>
            <person name="Gao L."/>
            <person name="Zhang X."/>
            <person name="Wang H."/>
            <person name="Yang Z."/>
            <person name="Liu X."/>
            <person name="Jiang W."/>
            <person name="Mao L."/>
            <person name="Kong X."/>
            <person name="Jiao Y."/>
            <person name="Jia J."/>
        </authorList>
    </citation>
    <scope>NUCLEOTIDE SEQUENCE [LARGE SCALE GENOMIC DNA]</scope>
    <source>
        <strain evidence="3">cv. AL8/78</strain>
    </source>
</reference>
<proteinExistence type="predicted"/>
<dbReference type="InterPro" id="IPR045249">
    <property type="entry name" value="HARBI1-like"/>
</dbReference>
<accession>A0A453MX12</accession>
<keyword evidence="3" id="KW-1185">Reference proteome</keyword>
<organism evidence="2 3">
    <name type="scientific">Aegilops tauschii subsp. strangulata</name>
    <name type="common">Goatgrass</name>
    <dbReference type="NCBI Taxonomy" id="200361"/>
    <lineage>
        <taxon>Eukaryota</taxon>
        <taxon>Viridiplantae</taxon>
        <taxon>Streptophyta</taxon>
        <taxon>Embryophyta</taxon>
        <taxon>Tracheophyta</taxon>
        <taxon>Spermatophyta</taxon>
        <taxon>Magnoliopsida</taxon>
        <taxon>Liliopsida</taxon>
        <taxon>Poales</taxon>
        <taxon>Poaceae</taxon>
        <taxon>BOP clade</taxon>
        <taxon>Pooideae</taxon>
        <taxon>Triticodae</taxon>
        <taxon>Triticeae</taxon>
        <taxon>Triticinae</taxon>
        <taxon>Aegilops</taxon>
    </lineage>
</organism>
<evidence type="ECO:0000313" key="3">
    <source>
        <dbReference type="Proteomes" id="UP000015105"/>
    </source>
</evidence>
<protein>
    <recommendedName>
        <fullName evidence="1">DUF8040 domain-containing protein</fullName>
    </recommendedName>
</protein>
<dbReference type="AlphaFoldDB" id="A0A453MX12"/>
<dbReference type="PANTHER" id="PTHR22930">
    <property type="match status" value="1"/>
</dbReference>